<proteinExistence type="predicted"/>
<dbReference type="RefSeq" id="WP_139987137.1">
    <property type="nucleotide sequence ID" value="NZ_VENP01000035.1"/>
</dbReference>
<dbReference type="OrthoDB" id="9804685at2"/>
<dbReference type="Proteomes" id="UP000313849">
    <property type="component" value="Unassembled WGS sequence"/>
</dbReference>
<comment type="caution">
    <text evidence="1">The sequence shown here is derived from an EMBL/GenBank/DDBJ whole genome shotgun (WGS) entry which is preliminary data.</text>
</comment>
<accession>A0A5C5BC96</accession>
<evidence type="ECO:0008006" key="3">
    <source>
        <dbReference type="Google" id="ProtNLM"/>
    </source>
</evidence>
<reference evidence="1 2" key="1">
    <citation type="submission" date="2019-06" db="EMBL/GenBank/DDBJ databases">
        <title>Draft genome sequence of Miniimonas arenae KCTC 19750T isolated from sea sand.</title>
        <authorList>
            <person name="Park S.-J."/>
        </authorList>
    </citation>
    <scope>NUCLEOTIDE SEQUENCE [LARGE SCALE GENOMIC DNA]</scope>
    <source>
        <strain evidence="1 2">KCTC 19750</strain>
    </source>
</reference>
<organism evidence="1 2">
    <name type="scientific">Miniimonas arenae</name>
    <dbReference type="NCBI Taxonomy" id="676201"/>
    <lineage>
        <taxon>Bacteria</taxon>
        <taxon>Bacillati</taxon>
        <taxon>Actinomycetota</taxon>
        <taxon>Actinomycetes</taxon>
        <taxon>Micrococcales</taxon>
        <taxon>Beutenbergiaceae</taxon>
        <taxon>Miniimonas</taxon>
    </lineage>
</organism>
<name>A0A5C5BC96_9MICO</name>
<sequence length="124" mass="13619">MTRRIIDARLHLLSRQVLDVDGEPVTTVEDLELRGADGGDVVAGEPAHVAAILSGPVLVTRILGGRPPQSRWERIAWSAVSHLGTVVELDVEASTLDVDWPERWLREHVVRRIPGGQHDPEGES</sequence>
<dbReference type="EMBL" id="VENP01000035">
    <property type="protein sequence ID" value="TNU73722.1"/>
    <property type="molecule type" value="Genomic_DNA"/>
</dbReference>
<gene>
    <name evidence="1" type="ORF">FH969_10005</name>
</gene>
<dbReference type="AlphaFoldDB" id="A0A5C5BC96"/>
<evidence type="ECO:0000313" key="1">
    <source>
        <dbReference type="EMBL" id="TNU73722.1"/>
    </source>
</evidence>
<keyword evidence="2" id="KW-1185">Reference proteome</keyword>
<protein>
    <recommendedName>
        <fullName evidence="3">PRC-barrel domain containing protein</fullName>
    </recommendedName>
</protein>
<evidence type="ECO:0000313" key="2">
    <source>
        <dbReference type="Proteomes" id="UP000313849"/>
    </source>
</evidence>